<keyword evidence="2" id="KW-0812">Transmembrane</keyword>
<sequence>MLRAAVTLVAALGLGLCLASPAQAAVSLGIGPQMIHPGTVVEIAGAKNADAAVRVTVQPPGHVVTDVSTACTGTGSGSTAWSCAVAPPGAWALGDTRVVAISTGPSGTEEAMGRFVVVPDAVRNAHPTPTPPLSTPVPTPTPTPTPTLTPTPTPTPTRGPGPPPRVVPAAVPAPRATSVPAVAVSQLPTLAQPVEPAPARAPSVRHAAASPRTAPPAPRVVLGDRVPTLQQILAHPESFAAAGGLGSLLLLLIAIPAHFLDDTVGSNAWRFHRARAGLAALLAPLTAVLAPVRTLWRRLPHLHISVPIVIVLASVAFGFADPEYGADADSLRSTLSLIIGLGLVLPLPAILTARIALRRWHAPAHLVAQPAALALSIIGVLASRTFGFEPGLLIGLVMGLELAVGARESHHRWATTLRLSLVAAVSVLCWMVYSLVHALGEQAIGFGWDLARESLGAAADEGLTGLVVALLPITFMEGKELFGGSRRTWAALAIPSAFLFALIVVPTSLEDTTREPPLWLIATVLAGFGVLAMTVWLIFRELARHDPAPVEAPEEEPAVTR</sequence>
<feature type="transmembrane region" description="Helical" evidence="2">
    <location>
        <begin position="302"/>
        <end position="320"/>
    </location>
</feature>
<feature type="transmembrane region" description="Helical" evidence="2">
    <location>
        <begin position="388"/>
        <end position="405"/>
    </location>
</feature>
<evidence type="ECO:0000256" key="1">
    <source>
        <dbReference type="SAM" id="MobiDB-lite"/>
    </source>
</evidence>
<feature type="transmembrane region" description="Helical" evidence="2">
    <location>
        <begin position="239"/>
        <end position="260"/>
    </location>
</feature>
<name>A0ABQ6K8K0_9MICO</name>
<keyword evidence="5" id="KW-1185">Reference proteome</keyword>
<evidence type="ECO:0000313" key="5">
    <source>
        <dbReference type="Proteomes" id="UP001157034"/>
    </source>
</evidence>
<evidence type="ECO:0000313" key="4">
    <source>
        <dbReference type="EMBL" id="GMA96061.1"/>
    </source>
</evidence>
<keyword evidence="2" id="KW-0472">Membrane</keyword>
<evidence type="ECO:0000256" key="3">
    <source>
        <dbReference type="SAM" id="SignalP"/>
    </source>
</evidence>
<feature type="transmembrane region" description="Helical" evidence="2">
    <location>
        <begin position="364"/>
        <end position="382"/>
    </location>
</feature>
<proteinExistence type="predicted"/>
<feature type="transmembrane region" description="Helical" evidence="2">
    <location>
        <begin position="488"/>
        <end position="506"/>
    </location>
</feature>
<reference evidence="5" key="1">
    <citation type="journal article" date="2019" name="Int. J. Syst. Evol. Microbiol.">
        <title>The Global Catalogue of Microorganisms (GCM) 10K type strain sequencing project: providing services to taxonomists for standard genome sequencing and annotation.</title>
        <authorList>
            <consortium name="The Broad Institute Genomics Platform"/>
            <consortium name="The Broad Institute Genome Sequencing Center for Infectious Disease"/>
            <person name="Wu L."/>
            <person name="Ma J."/>
        </authorList>
    </citation>
    <scope>NUCLEOTIDE SEQUENCE [LARGE SCALE GENOMIC DNA]</scope>
    <source>
        <strain evidence="5">NBRC 108894</strain>
    </source>
</reference>
<protein>
    <submittedName>
        <fullName evidence="4">Uncharacterized protein</fullName>
    </submittedName>
</protein>
<feature type="region of interest" description="Disordered" evidence="1">
    <location>
        <begin position="122"/>
        <end position="167"/>
    </location>
</feature>
<feature type="compositionally biased region" description="Pro residues" evidence="1">
    <location>
        <begin position="128"/>
        <end position="166"/>
    </location>
</feature>
<feature type="transmembrane region" description="Helical" evidence="2">
    <location>
        <begin position="335"/>
        <end position="357"/>
    </location>
</feature>
<organism evidence="4 5">
    <name type="scientific">Pseudolysinimonas kribbensis</name>
    <dbReference type="NCBI Taxonomy" id="433641"/>
    <lineage>
        <taxon>Bacteria</taxon>
        <taxon>Bacillati</taxon>
        <taxon>Actinomycetota</taxon>
        <taxon>Actinomycetes</taxon>
        <taxon>Micrococcales</taxon>
        <taxon>Microbacteriaceae</taxon>
        <taxon>Pseudolysinimonas</taxon>
    </lineage>
</organism>
<comment type="caution">
    <text evidence="4">The sequence shown here is derived from an EMBL/GenBank/DDBJ whole genome shotgun (WGS) entry which is preliminary data.</text>
</comment>
<feature type="transmembrane region" description="Helical" evidence="2">
    <location>
        <begin position="518"/>
        <end position="539"/>
    </location>
</feature>
<gene>
    <name evidence="4" type="ORF">GCM10025881_28850</name>
</gene>
<keyword evidence="2" id="KW-1133">Transmembrane helix</keyword>
<dbReference type="EMBL" id="BSVB01000001">
    <property type="protein sequence ID" value="GMA96061.1"/>
    <property type="molecule type" value="Genomic_DNA"/>
</dbReference>
<feature type="transmembrane region" description="Helical" evidence="2">
    <location>
        <begin position="417"/>
        <end position="436"/>
    </location>
</feature>
<feature type="chain" id="PRO_5045322150" evidence="3">
    <location>
        <begin position="25"/>
        <end position="561"/>
    </location>
</feature>
<dbReference type="Proteomes" id="UP001157034">
    <property type="component" value="Unassembled WGS sequence"/>
</dbReference>
<keyword evidence="3" id="KW-0732">Signal</keyword>
<feature type="transmembrane region" description="Helical" evidence="2">
    <location>
        <begin position="456"/>
        <end position="476"/>
    </location>
</feature>
<accession>A0ABQ6K8K0</accession>
<evidence type="ECO:0000256" key="2">
    <source>
        <dbReference type="SAM" id="Phobius"/>
    </source>
</evidence>
<feature type="signal peptide" evidence="3">
    <location>
        <begin position="1"/>
        <end position="24"/>
    </location>
</feature>